<comment type="subcellular location">
    <subcellularLocation>
        <location evidence="1">Membrane</location>
        <topology evidence="1">Multi-pass membrane protein</topology>
    </subcellularLocation>
</comment>
<evidence type="ECO:0000256" key="3">
    <source>
        <dbReference type="ARBA" id="ARBA00022692"/>
    </source>
</evidence>
<dbReference type="PRINTS" id="PR00075">
    <property type="entry name" value="FACDDSATRASE"/>
</dbReference>
<feature type="transmembrane region" description="Helical" evidence="11">
    <location>
        <begin position="204"/>
        <end position="226"/>
    </location>
</feature>
<dbReference type="PANTHER" id="PTHR11351:SF3">
    <property type="entry name" value="BLL4393 PROTEIN"/>
    <property type="match status" value="1"/>
</dbReference>
<dbReference type="PANTHER" id="PTHR11351">
    <property type="entry name" value="ACYL-COA DESATURASE"/>
    <property type="match status" value="1"/>
</dbReference>
<comment type="similarity">
    <text evidence="2">Belongs to the fatty acid desaturase type 2 family.</text>
</comment>
<dbReference type="AlphaFoldDB" id="A0A6G9XXF4"/>
<evidence type="ECO:0000256" key="6">
    <source>
        <dbReference type="ARBA" id="ARBA00023002"/>
    </source>
</evidence>
<name>A0A6G9XXF4_NOCBR</name>
<feature type="transmembrane region" description="Helical" evidence="11">
    <location>
        <begin position="28"/>
        <end position="47"/>
    </location>
</feature>
<dbReference type="CDD" id="cd03505">
    <property type="entry name" value="Delta9-FADS-like"/>
    <property type="match status" value="1"/>
</dbReference>
<dbReference type="EMBL" id="CP046171">
    <property type="protein sequence ID" value="QIS05598.1"/>
    <property type="molecule type" value="Genomic_DNA"/>
</dbReference>
<dbReference type="InterPro" id="IPR015876">
    <property type="entry name" value="Acyl-CoA_DS"/>
</dbReference>
<gene>
    <name evidence="13" type="ORF">F5X71_27740</name>
</gene>
<evidence type="ECO:0000256" key="9">
    <source>
        <dbReference type="ARBA" id="ARBA00023136"/>
    </source>
</evidence>
<organism evidence="13 14">
    <name type="scientific">Nocardia brasiliensis</name>
    <dbReference type="NCBI Taxonomy" id="37326"/>
    <lineage>
        <taxon>Bacteria</taxon>
        <taxon>Bacillati</taxon>
        <taxon>Actinomycetota</taxon>
        <taxon>Actinomycetes</taxon>
        <taxon>Mycobacteriales</taxon>
        <taxon>Nocardiaceae</taxon>
        <taxon>Nocardia</taxon>
    </lineage>
</organism>
<evidence type="ECO:0000256" key="4">
    <source>
        <dbReference type="ARBA" id="ARBA00022832"/>
    </source>
</evidence>
<dbReference type="GO" id="GO:0016717">
    <property type="term" value="F:oxidoreductase activity, acting on paired donors, with oxidation of a pair of donors resulting in the reduction of molecular oxygen to two molecules of water"/>
    <property type="evidence" value="ECO:0007669"/>
    <property type="project" value="InterPro"/>
</dbReference>
<keyword evidence="4" id="KW-0276">Fatty acid metabolism</keyword>
<keyword evidence="3 11" id="KW-0812">Transmembrane</keyword>
<evidence type="ECO:0000313" key="13">
    <source>
        <dbReference type="EMBL" id="QIS05598.1"/>
    </source>
</evidence>
<dbReference type="Pfam" id="PF00487">
    <property type="entry name" value="FA_desaturase"/>
    <property type="match status" value="1"/>
</dbReference>
<feature type="transmembrane region" description="Helical" evidence="11">
    <location>
        <begin position="53"/>
        <end position="75"/>
    </location>
</feature>
<dbReference type="GO" id="GO:0016020">
    <property type="term" value="C:membrane"/>
    <property type="evidence" value="ECO:0007669"/>
    <property type="project" value="UniProtKB-SubCell"/>
</dbReference>
<feature type="region of interest" description="Disordered" evidence="10">
    <location>
        <begin position="1"/>
        <end position="21"/>
    </location>
</feature>
<keyword evidence="7" id="KW-0408">Iron</keyword>
<feature type="domain" description="Fatty acid desaturase" evidence="12">
    <location>
        <begin position="59"/>
        <end position="282"/>
    </location>
</feature>
<evidence type="ECO:0000259" key="12">
    <source>
        <dbReference type="Pfam" id="PF00487"/>
    </source>
</evidence>
<keyword evidence="5 11" id="KW-1133">Transmembrane helix</keyword>
<evidence type="ECO:0000256" key="8">
    <source>
        <dbReference type="ARBA" id="ARBA00023098"/>
    </source>
</evidence>
<reference evidence="13 14" key="1">
    <citation type="journal article" date="2019" name="ACS Chem. Biol.">
        <title>Identification and Mobilization of a Cryptic Antibiotic Biosynthesis Gene Locus from a Human-Pathogenic Nocardia Isolate.</title>
        <authorList>
            <person name="Herisse M."/>
            <person name="Ishida K."/>
            <person name="Porter J.L."/>
            <person name="Howden B."/>
            <person name="Hertweck C."/>
            <person name="Stinear T.P."/>
            <person name="Pidot S.J."/>
        </authorList>
    </citation>
    <scope>NUCLEOTIDE SEQUENCE [LARGE SCALE GENOMIC DNA]</scope>
    <source>
        <strain evidence="13 14">AUSMDU00024985</strain>
    </source>
</reference>
<evidence type="ECO:0000256" key="5">
    <source>
        <dbReference type="ARBA" id="ARBA00022989"/>
    </source>
</evidence>
<dbReference type="GO" id="GO:0006631">
    <property type="term" value="P:fatty acid metabolic process"/>
    <property type="evidence" value="ECO:0007669"/>
    <property type="project" value="UniProtKB-KW"/>
</dbReference>
<evidence type="ECO:0000256" key="2">
    <source>
        <dbReference type="ARBA" id="ARBA00008749"/>
    </source>
</evidence>
<dbReference type="Proteomes" id="UP000501705">
    <property type="component" value="Chromosome"/>
</dbReference>
<keyword evidence="9 11" id="KW-0472">Membrane</keyword>
<accession>A0A6G9XXF4</accession>
<protein>
    <submittedName>
        <fullName evidence="13">Acyl-CoA desaturase</fullName>
    </submittedName>
</protein>
<evidence type="ECO:0000256" key="10">
    <source>
        <dbReference type="SAM" id="MobiDB-lite"/>
    </source>
</evidence>
<evidence type="ECO:0000256" key="7">
    <source>
        <dbReference type="ARBA" id="ARBA00023004"/>
    </source>
</evidence>
<keyword evidence="6" id="KW-0560">Oxidoreductase</keyword>
<keyword evidence="8" id="KW-0443">Lipid metabolism</keyword>
<evidence type="ECO:0000313" key="14">
    <source>
        <dbReference type="Proteomes" id="UP000501705"/>
    </source>
</evidence>
<evidence type="ECO:0000256" key="11">
    <source>
        <dbReference type="SAM" id="Phobius"/>
    </source>
</evidence>
<feature type="transmembrane region" description="Helical" evidence="11">
    <location>
        <begin position="178"/>
        <end position="198"/>
    </location>
</feature>
<proteinExistence type="inferred from homology"/>
<evidence type="ECO:0000256" key="1">
    <source>
        <dbReference type="ARBA" id="ARBA00004141"/>
    </source>
</evidence>
<sequence>MTDVSPKPPVTTDSSRHTAKRDRTASRLAYLTVGLPTVGAVAAVVHASTSGLFASDVVAFVLMYAVTALGIEAGFHRYFAHRSFEAVNPVKVFLGISGSMALQGPIIFWVATHRVHHAYADTERDPHSPRPRGSGPAKRWRGLWHGHVGWLFRVERMDWSRHCKDLLQDRGVMKMNAYYFHIALAGIVLPGLVAAAATQSVRGLIGGILWGGFARIFVLDHVTWMVNSLGHTIGSRPYPTRDGSTNIALLAPPSVGGSWHNNHHARPSLARTRRHWWQLDLAGDFIRLLNILGLVSRVRAETKGELGK</sequence>
<dbReference type="InterPro" id="IPR005804">
    <property type="entry name" value="FA_desaturase_dom"/>
</dbReference>